<dbReference type="PROSITE" id="PS51536">
    <property type="entry name" value="TFG"/>
    <property type="match status" value="1"/>
</dbReference>
<dbReference type="InterPro" id="IPR025761">
    <property type="entry name" value="FFD_box"/>
</dbReference>
<dbReference type="RefSeq" id="XP_007874596.1">
    <property type="nucleotide sequence ID" value="XM_007876405.1"/>
</dbReference>
<dbReference type="PROSITE" id="PS52002">
    <property type="entry name" value="SM"/>
    <property type="match status" value="1"/>
</dbReference>
<dbReference type="OMA" id="WYPPPGH"/>
<dbReference type="PROSITE" id="PS51513">
    <property type="entry name" value="FFD"/>
    <property type="match status" value="1"/>
</dbReference>
<feature type="short sequence motif" description="TFG box" evidence="2">
    <location>
        <begin position="383"/>
        <end position="403"/>
    </location>
</feature>
<dbReference type="InterPro" id="IPR010920">
    <property type="entry name" value="LSM_dom_sf"/>
</dbReference>
<dbReference type="PANTHER" id="PTHR13586:SF0">
    <property type="entry name" value="TRAILER HITCH, ISOFORM H"/>
    <property type="match status" value="1"/>
</dbReference>
<dbReference type="SMART" id="SM01199">
    <property type="entry name" value="FDF"/>
    <property type="match status" value="1"/>
</dbReference>
<reference evidence="8" key="1">
    <citation type="journal article" date="2016" name="Nat. Commun.">
        <title>Genome analysis of three Pneumocystis species reveals adaptation mechanisms to life exclusively in mammalian hosts.</title>
        <authorList>
            <person name="Ma L."/>
            <person name="Chen Z."/>
            <person name="Huang D.W."/>
            <person name="Kutty G."/>
            <person name="Ishihara M."/>
            <person name="Wang H."/>
            <person name="Abouelleil A."/>
            <person name="Bishop L."/>
            <person name="Davey E."/>
            <person name="Deng R."/>
            <person name="Deng X."/>
            <person name="Fan L."/>
            <person name="Fantoni G."/>
            <person name="Fitzgerald M."/>
            <person name="Gogineni E."/>
            <person name="Goldberg J.M."/>
            <person name="Handley G."/>
            <person name="Hu X."/>
            <person name="Huber C."/>
            <person name="Jiao X."/>
            <person name="Jones K."/>
            <person name="Levin J.Z."/>
            <person name="Liu Y."/>
            <person name="Macdonald P."/>
            <person name="Melnikov A."/>
            <person name="Raley C."/>
            <person name="Sassi M."/>
            <person name="Sherman B.T."/>
            <person name="Song X."/>
            <person name="Sykes S."/>
            <person name="Tran B."/>
            <person name="Walsh L."/>
            <person name="Xia Y."/>
            <person name="Yang J."/>
            <person name="Young S."/>
            <person name="Zeng Q."/>
            <person name="Zheng X."/>
            <person name="Stephens R."/>
            <person name="Nusbaum C."/>
            <person name="Birren B.W."/>
            <person name="Azadi P."/>
            <person name="Lempicki R.A."/>
            <person name="Cuomo C.A."/>
            <person name="Kovacs J.A."/>
        </authorList>
    </citation>
    <scope>NUCLEOTIDE SEQUENCE [LARGE SCALE GENOMIC DNA]</scope>
    <source>
        <strain evidence="8">B123</strain>
    </source>
</reference>
<evidence type="ECO:0000256" key="1">
    <source>
        <dbReference type="PROSITE-ProRule" id="PRU00846"/>
    </source>
</evidence>
<evidence type="ECO:0000256" key="3">
    <source>
        <dbReference type="SAM" id="MobiDB-lite"/>
    </source>
</evidence>
<feature type="compositionally biased region" description="Polar residues" evidence="3">
    <location>
        <begin position="430"/>
        <end position="443"/>
    </location>
</feature>
<evidence type="ECO:0000259" key="5">
    <source>
        <dbReference type="PROSITE" id="PS51536"/>
    </source>
</evidence>
<feature type="compositionally biased region" description="Basic residues" evidence="3">
    <location>
        <begin position="405"/>
        <end position="414"/>
    </location>
</feature>
<dbReference type="GeneID" id="19896273"/>
<feature type="domain" description="Sm" evidence="6">
    <location>
        <begin position="1"/>
        <end position="79"/>
    </location>
</feature>
<feature type="domain" description="FFD box profile" evidence="4">
    <location>
        <begin position="356"/>
        <end position="372"/>
    </location>
</feature>
<feature type="region of interest" description="Disordered" evidence="3">
    <location>
        <begin position="219"/>
        <end position="243"/>
    </location>
</feature>
<dbReference type="Gene3D" id="2.30.30.100">
    <property type="match status" value="1"/>
</dbReference>
<dbReference type="eggNOG" id="KOG1073">
    <property type="taxonomic scope" value="Eukaryota"/>
</dbReference>
<dbReference type="STRING" id="1069680.M7NPR8"/>
<evidence type="ECO:0000313" key="7">
    <source>
        <dbReference type="EMBL" id="EMR09247.1"/>
    </source>
</evidence>
<proteinExistence type="predicted"/>
<dbReference type="CDD" id="cd01736">
    <property type="entry name" value="LSm14_N"/>
    <property type="match status" value="1"/>
</dbReference>
<feature type="compositionally biased region" description="Basic and acidic residues" evidence="3">
    <location>
        <begin position="375"/>
        <end position="394"/>
    </location>
</feature>
<comment type="caution">
    <text evidence="7">The sequence shown here is derived from an EMBL/GenBank/DDBJ whole genome shotgun (WGS) entry which is preliminary data.</text>
</comment>
<dbReference type="InterPro" id="IPR047575">
    <property type="entry name" value="Sm"/>
</dbReference>
<dbReference type="Pfam" id="PF12701">
    <property type="entry name" value="LSM14"/>
    <property type="match status" value="1"/>
</dbReference>
<dbReference type="OrthoDB" id="21539at2759"/>
<name>M7NPR8_PNEMU</name>
<feature type="short sequence motif" description="FFD box" evidence="1">
    <location>
        <begin position="356"/>
        <end position="372"/>
    </location>
</feature>
<dbReference type="InterPro" id="IPR025768">
    <property type="entry name" value="TFG_box"/>
</dbReference>
<evidence type="ECO:0000259" key="4">
    <source>
        <dbReference type="PROSITE" id="PS51513"/>
    </source>
</evidence>
<gene>
    <name evidence="7" type="ORF">PNEG_02581</name>
</gene>
<evidence type="ECO:0000313" key="8">
    <source>
        <dbReference type="Proteomes" id="UP000011958"/>
    </source>
</evidence>
<evidence type="ECO:0000259" key="6">
    <source>
        <dbReference type="PROSITE" id="PS52002"/>
    </source>
</evidence>
<dbReference type="GO" id="GO:0033962">
    <property type="term" value="P:P-body assembly"/>
    <property type="evidence" value="ECO:0007669"/>
    <property type="project" value="TreeGrafter"/>
</dbReference>
<dbReference type="InterPro" id="IPR025609">
    <property type="entry name" value="Lsm14-like_N"/>
</dbReference>
<dbReference type="PANTHER" id="PTHR13586">
    <property type="entry name" value="SCD6 PROTEIN-RELATED"/>
    <property type="match status" value="1"/>
</dbReference>
<dbReference type="SMART" id="SM01271">
    <property type="entry name" value="LSM14"/>
    <property type="match status" value="1"/>
</dbReference>
<organism evidence="7 8">
    <name type="scientific">Pneumocystis murina (strain B123)</name>
    <name type="common">Mouse pneumocystis pneumonia agent</name>
    <name type="synonym">Pneumocystis carinii f. sp. muris</name>
    <dbReference type="NCBI Taxonomy" id="1069680"/>
    <lineage>
        <taxon>Eukaryota</taxon>
        <taxon>Fungi</taxon>
        <taxon>Dikarya</taxon>
        <taxon>Ascomycota</taxon>
        <taxon>Taphrinomycotina</taxon>
        <taxon>Pneumocystomycetes</taxon>
        <taxon>Pneumocystaceae</taxon>
        <taxon>Pneumocystis</taxon>
    </lineage>
</organism>
<evidence type="ECO:0008006" key="9">
    <source>
        <dbReference type="Google" id="ProtNLM"/>
    </source>
</evidence>
<dbReference type="EMBL" id="AFWA02000011">
    <property type="protein sequence ID" value="EMR09247.1"/>
    <property type="molecule type" value="Genomic_DNA"/>
</dbReference>
<feature type="compositionally biased region" description="Polar residues" evidence="3">
    <location>
        <begin position="395"/>
        <end position="404"/>
    </location>
</feature>
<dbReference type="GO" id="GO:0034063">
    <property type="term" value="P:stress granule assembly"/>
    <property type="evidence" value="ECO:0007669"/>
    <property type="project" value="TreeGrafter"/>
</dbReference>
<feature type="region of interest" description="Disordered" evidence="3">
    <location>
        <begin position="271"/>
        <end position="304"/>
    </location>
</feature>
<dbReference type="InterPro" id="IPR019050">
    <property type="entry name" value="FDF_dom"/>
</dbReference>
<keyword evidence="8" id="KW-1185">Reference proteome</keyword>
<feature type="compositionally biased region" description="Polar residues" evidence="3">
    <location>
        <begin position="221"/>
        <end position="243"/>
    </location>
</feature>
<dbReference type="AlphaFoldDB" id="M7NPR8"/>
<dbReference type="HOGENOM" id="CLU_019221_4_1_1"/>
<evidence type="ECO:0000256" key="2">
    <source>
        <dbReference type="PROSITE-ProRule" id="PRU00869"/>
    </source>
</evidence>
<feature type="region of interest" description="Disordered" evidence="3">
    <location>
        <begin position="375"/>
        <end position="443"/>
    </location>
</feature>
<dbReference type="Pfam" id="PF09532">
    <property type="entry name" value="FDF"/>
    <property type="match status" value="1"/>
</dbReference>
<feature type="domain" description="TFG box profile" evidence="5">
    <location>
        <begin position="383"/>
        <end position="403"/>
    </location>
</feature>
<protein>
    <recommendedName>
        <fullName evidence="9">FFD box profile domain-containing protein</fullName>
    </recommendedName>
</protein>
<dbReference type="GO" id="GO:0000932">
    <property type="term" value="C:P-body"/>
    <property type="evidence" value="ECO:0007669"/>
    <property type="project" value="TreeGrafter"/>
</dbReference>
<dbReference type="GO" id="GO:0003729">
    <property type="term" value="F:mRNA binding"/>
    <property type="evidence" value="ECO:0007669"/>
    <property type="project" value="TreeGrafter"/>
</dbReference>
<accession>M7NPR8</accession>
<sequence>MEYLNSKISLISQSGIRYIGILHDINSKDSTISLKNVRSYGTEGRKGNPREEIPASDNIFEYIVFRGSDVKDLKIEEPAPPRSVVQMPNDPAILRMTEPQLHQSQGYSFSNQPYQNISKYSSYQGYNTSQNIQTGASPAYYDNVSGISEHSVNSNHSSKQPLHIPLTQVPSSVATDSRLCSLSMSQNKAEINTNNLSTKISKNEPIALAMPLPARTKAPTAHQTPVKQNGATNLKNISSPTSLSKAQLSVVSTTNTETCPEIQNITTEISRLSTERTESRSFRSHSSGNYLMQQRHGKRRSNGYSYPQNVSNIVEAPEEEFNFTLWNAKFKKDVLKSLNKQDTDDPNNSAIPSKENYYDSRKSFFDNISCENKERIENKEKGNSRARRDQERSQNMETFGQTRLQTKRQGKGRGRGGFYGGYQGHKYKNSNKNQRIVNGESTQ</sequence>
<dbReference type="SUPFAM" id="SSF50182">
    <property type="entry name" value="Sm-like ribonucleoproteins"/>
    <property type="match status" value="1"/>
</dbReference>
<dbReference type="VEuPathDB" id="FungiDB:PNEG_02581"/>
<dbReference type="Proteomes" id="UP000011958">
    <property type="component" value="Unassembled WGS sequence"/>
</dbReference>